<dbReference type="EMBL" id="ADZX01000024">
    <property type="protein sequence ID" value="EFK97786.1"/>
    <property type="molecule type" value="Genomic_DNA"/>
</dbReference>
<sequence length="51" mass="5295">MRRTDRWVGLGLAALALAVLWSSRSFPSVPGQKLGAGFLPTIVGAGLLLCA</sequence>
<proteinExistence type="predicted"/>
<reference evidence="1" key="2">
    <citation type="journal article" date="2011" name="Microb. Ecol.">
        <title>Taxonomic and Functional Metagenomic Profiling of the Microbial Community in the Anoxic Sediment of a Sub-saline Shallow Lake (Laguna de Carrizo, Central Spain).</title>
        <authorList>
            <person name="Ferrer M."/>
            <person name="Guazzaroni M.E."/>
            <person name="Richter M."/>
            <person name="Garcia-Salamanca A."/>
            <person name="Yarza P."/>
            <person name="Suarez-Suarez A."/>
            <person name="Solano J."/>
            <person name="Alcaide M."/>
            <person name="van Dillewijn P."/>
            <person name="Molina-Henares M.A."/>
            <person name="Lopez-Cortes N."/>
            <person name="Al-Ramahi Y."/>
            <person name="Guerrero C."/>
            <person name="Acosta A."/>
            <person name="de Eugenio L.I."/>
            <person name="Martinez V."/>
            <person name="Marques S."/>
            <person name="Rojo F."/>
            <person name="Santero E."/>
            <person name="Genilloud O."/>
            <person name="Perez-Perez J."/>
            <person name="Rossello-Mora R."/>
            <person name="Ramos J.L."/>
        </authorList>
    </citation>
    <scope>NUCLEOTIDE SEQUENCE</scope>
</reference>
<evidence type="ECO:0008006" key="2">
    <source>
        <dbReference type="Google" id="ProtNLM"/>
    </source>
</evidence>
<protein>
    <recommendedName>
        <fullName evidence="2">Tripartite tricarboxylate transporter TctB family protein</fullName>
    </recommendedName>
</protein>
<accession>D9PF79</accession>
<evidence type="ECO:0000313" key="1">
    <source>
        <dbReference type="EMBL" id="EFK97786.1"/>
    </source>
</evidence>
<organism evidence="1">
    <name type="scientific">sediment metagenome</name>
    <dbReference type="NCBI Taxonomy" id="749907"/>
    <lineage>
        <taxon>unclassified sequences</taxon>
        <taxon>metagenomes</taxon>
        <taxon>ecological metagenomes</taxon>
    </lineage>
</organism>
<feature type="non-terminal residue" evidence="1">
    <location>
        <position position="51"/>
    </location>
</feature>
<comment type="caution">
    <text evidence="1">The sequence shown here is derived from an EMBL/GenBank/DDBJ whole genome shotgun (WGS) entry which is preliminary data.</text>
</comment>
<dbReference type="AlphaFoldDB" id="D9PF79"/>
<name>D9PF79_9ZZZZ</name>
<reference evidence="1" key="1">
    <citation type="submission" date="2010-07" db="EMBL/GenBank/DDBJ databases">
        <authorList>
            <consortium name="CONSOLIDER consortium CSD2007-00005"/>
            <person name="Guazzaroni M.-E."/>
            <person name="Richter M."/>
            <person name="Garcia-Salamanca A."/>
            <person name="Yarza P."/>
            <person name="Ferrer M."/>
        </authorList>
    </citation>
    <scope>NUCLEOTIDE SEQUENCE</scope>
</reference>
<gene>
    <name evidence="1" type="ORF">LDC_0157</name>
</gene>